<name>A0A8G2BFE8_9PROT</name>
<dbReference type="OrthoDB" id="9786294at2"/>
<evidence type="ECO:0000313" key="5">
    <source>
        <dbReference type="Proteomes" id="UP000198615"/>
    </source>
</evidence>
<proteinExistence type="predicted"/>
<dbReference type="CDD" id="cd06257">
    <property type="entry name" value="DnaJ"/>
    <property type="match status" value="1"/>
</dbReference>
<dbReference type="AlphaFoldDB" id="A0A8G2BFE8"/>
<dbReference type="SMART" id="SM00271">
    <property type="entry name" value="DnaJ"/>
    <property type="match status" value="1"/>
</dbReference>
<feature type="domain" description="J" evidence="3">
    <location>
        <begin position="131"/>
        <end position="188"/>
    </location>
</feature>
<dbReference type="InterPro" id="IPR001623">
    <property type="entry name" value="DnaJ_domain"/>
</dbReference>
<dbReference type="PANTHER" id="PTHR44145:SF3">
    <property type="entry name" value="DNAJ HOMOLOG SUBFAMILY A MEMBER 3, MITOCHONDRIAL"/>
    <property type="match status" value="1"/>
</dbReference>
<dbReference type="InterPro" id="IPR051938">
    <property type="entry name" value="Apopto_cytoskel_mod"/>
</dbReference>
<comment type="caution">
    <text evidence="4">The sequence shown here is derived from an EMBL/GenBank/DDBJ whole genome shotgun (WGS) entry which is preliminary data.</text>
</comment>
<keyword evidence="5" id="KW-1185">Reference proteome</keyword>
<feature type="region of interest" description="Disordered" evidence="2">
    <location>
        <begin position="83"/>
        <end position="129"/>
    </location>
</feature>
<dbReference type="InterPro" id="IPR036869">
    <property type="entry name" value="J_dom_sf"/>
</dbReference>
<dbReference type="PRINTS" id="PR00625">
    <property type="entry name" value="JDOMAIN"/>
</dbReference>
<reference evidence="4 5" key="1">
    <citation type="submission" date="2016-10" db="EMBL/GenBank/DDBJ databases">
        <authorList>
            <person name="Varghese N."/>
            <person name="Submissions S."/>
        </authorList>
    </citation>
    <scope>NUCLEOTIDE SEQUENCE [LARGE SCALE GENOMIC DNA]</scope>
    <source>
        <strain evidence="4 5">DSM 18839</strain>
    </source>
</reference>
<dbReference type="EMBL" id="FNBW01000003">
    <property type="protein sequence ID" value="SDF37819.1"/>
    <property type="molecule type" value="Genomic_DNA"/>
</dbReference>
<dbReference type="RefSeq" id="WP_093149224.1">
    <property type="nucleotide sequence ID" value="NZ_FNBW01000003.1"/>
</dbReference>
<evidence type="ECO:0000256" key="2">
    <source>
        <dbReference type="SAM" id="MobiDB-lite"/>
    </source>
</evidence>
<accession>A0A8G2BFE8</accession>
<dbReference type="PANTHER" id="PTHR44145">
    <property type="entry name" value="DNAJ HOMOLOG SUBFAMILY A MEMBER 3, MITOCHONDRIAL"/>
    <property type="match status" value="1"/>
</dbReference>
<dbReference type="Proteomes" id="UP000198615">
    <property type="component" value="Unassembled WGS sequence"/>
</dbReference>
<evidence type="ECO:0000256" key="1">
    <source>
        <dbReference type="ARBA" id="ARBA00023186"/>
    </source>
</evidence>
<keyword evidence="1" id="KW-0143">Chaperone</keyword>
<evidence type="ECO:0000259" key="3">
    <source>
        <dbReference type="PROSITE" id="PS50076"/>
    </source>
</evidence>
<dbReference type="SUPFAM" id="SSF46565">
    <property type="entry name" value="Chaperone J-domain"/>
    <property type="match status" value="1"/>
</dbReference>
<gene>
    <name evidence="4" type="ORF">SAMN05660686_01078</name>
</gene>
<protein>
    <submittedName>
        <fullName evidence="4">DnaJ domain-containing protein</fullName>
    </submittedName>
</protein>
<dbReference type="PROSITE" id="PS50076">
    <property type="entry name" value="DNAJ_2"/>
    <property type="match status" value="1"/>
</dbReference>
<evidence type="ECO:0000313" key="4">
    <source>
        <dbReference type="EMBL" id="SDF37819.1"/>
    </source>
</evidence>
<dbReference type="Gene3D" id="1.10.287.110">
    <property type="entry name" value="DnaJ domain"/>
    <property type="match status" value="1"/>
</dbReference>
<organism evidence="4 5">
    <name type="scientific">Thalassobaculum litoreum DSM 18839</name>
    <dbReference type="NCBI Taxonomy" id="1123362"/>
    <lineage>
        <taxon>Bacteria</taxon>
        <taxon>Pseudomonadati</taxon>
        <taxon>Pseudomonadota</taxon>
        <taxon>Alphaproteobacteria</taxon>
        <taxon>Rhodospirillales</taxon>
        <taxon>Thalassobaculaceae</taxon>
        <taxon>Thalassobaculum</taxon>
    </lineage>
</organism>
<dbReference type="Pfam" id="PF00226">
    <property type="entry name" value="DnaJ"/>
    <property type="match status" value="1"/>
</dbReference>
<sequence length="188" mass="21535">MAKANPDSFLEDFAPRKPAVQACDRPGCGAEGTHRAPKARNRLNDYYWFCLDHVREYNKAWNYYDGMSDNEVEEDIRRSTTWNRPSWPFGTVKPGQGPRRRVNDPFGFMDDDEESAGETRRRQPADTAEGKAAAILGLEPPFTLERLKARYKELVKKHHPDANGGDKAAEERLKSINEAYTTLRRFLS</sequence>